<dbReference type="InterPro" id="IPR019554">
    <property type="entry name" value="Soluble_ligand-bd"/>
</dbReference>
<dbReference type="InterPro" id="IPR004509">
    <property type="entry name" value="Competence_ComEA_HhH"/>
</dbReference>
<dbReference type="PANTHER" id="PTHR21180:SF32">
    <property type="entry name" value="ENDONUCLEASE_EXONUCLEASE_PHOSPHATASE FAMILY DOMAIN-CONTAINING PROTEIN 1"/>
    <property type="match status" value="1"/>
</dbReference>
<dbReference type="InterPro" id="IPR003583">
    <property type="entry name" value="Hlx-hairpin-Hlx_DNA-bd_motif"/>
</dbReference>
<dbReference type="Pfam" id="PF12836">
    <property type="entry name" value="HHH_3"/>
    <property type="match status" value="1"/>
</dbReference>
<dbReference type="EMBL" id="CP159510">
    <property type="protein sequence ID" value="XCJ16556.1"/>
    <property type="molecule type" value="Genomic_DNA"/>
</dbReference>
<feature type="transmembrane region" description="Helical" evidence="2">
    <location>
        <begin position="12"/>
        <end position="30"/>
    </location>
</feature>
<dbReference type="Gene3D" id="3.10.560.10">
    <property type="entry name" value="Outer membrane lipoprotein wza domain like"/>
    <property type="match status" value="1"/>
</dbReference>
<dbReference type="PROSITE" id="PS51257">
    <property type="entry name" value="PROKAR_LIPOPROTEIN"/>
    <property type="match status" value="1"/>
</dbReference>
<feature type="region of interest" description="Disordered" evidence="1">
    <location>
        <begin position="126"/>
        <end position="173"/>
    </location>
</feature>
<protein>
    <submittedName>
        <fullName evidence="4">Helix-hairpin-helix domain-containing protein</fullName>
    </submittedName>
</protein>
<dbReference type="GO" id="GO:0015627">
    <property type="term" value="C:type II protein secretion system complex"/>
    <property type="evidence" value="ECO:0007669"/>
    <property type="project" value="TreeGrafter"/>
</dbReference>
<dbReference type="AlphaFoldDB" id="A0AAU8IDZ4"/>
<dbReference type="SMART" id="SM00278">
    <property type="entry name" value="HhH1"/>
    <property type="match status" value="2"/>
</dbReference>
<gene>
    <name evidence="4" type="ORF">ABNN70_13005</name>
</gene>
<evidence type="ECO:0000259" key="3">
    <source>
        <dbReference type="SMART" id="SM00278"/>
    </source>
</evidence>
<feature type="compositionally biased region" description="Polar residues" evidence="1">
    <location>
        <begin position="154"/>
        <end position="168"/>
    </location>
</feature>
<feature type="domain" description="Helix-hairpin-helix DNA-binding motif class 1" evidence="3">
    <location>
        <begin position="194"/>
        <end position="213"/>
    </location>
</feature>
<feature type="compositionally biased region" description="Low complexity" evidence="1">
    <location>
        <begin position="134"/>
        <end position="147"/>
    </location>
</feature>
<dbReference type="Pfam" id="PF10531">
    <property type="entry name" value="SLBB"/>
    <property type="match status" value="1"/>
</dbReference>
<dbReference type="NCBIfam" id="TIGR00426">
    <property type="entry name" value="competence protein ComEA helix-hairpin-helix repeat region"/>
    <property type="match status" value="1"/>
</dbReference>
<dbReference type="GO" id="GO:0003677">
    <property type="term" value="F:DNA binding"/>
    <property type="evidence" value="ECO:0007669"/>
    <property type="project" value="InterPro"/>
</dbReference>
<dbReference type="SUPFAM" id="SSF47781">
    <property type="entry name" value="RuvA domain 2-like"/>
    <property type="match status" value="1"/>
</dbReference>
<dbReference type="GO" id="GO:0015628">
    <property type="term" value="P:protein secretion by the type II secretion system"/>
    <property type="evidence" value="ECO:0007669"/>
    <property type="project" value="TreeGrafter"/>
</dbReference>
<dbReference type="GO" id="GO:0006281">
    <property type="term" value="P:DNA repair"/>
    <property type="evidence" value="ECO:0007669"/>
    <property type="project" value="InterPro"/>
</dbReference>
<reference evidence="4" key="1">
    <citation type="submission" date="2024-06" db="EMBL/GenBank/DDBJ databases">
        <authorList>
            <person name="Fan A."/>
            <person name="Zhang F.Y."/>
            <person name="Zhang L."/>
        </authorList>
    </citation>
    <scope>NUCLEOTIDE SEQUENCE</scope>
    <source>
        <strain evidence="4">Y61</strain>
    </source>
</reference>
<dbReference type="InterPro" id="IPR051675">
    <property type="entry name" value="Endo/Exo/Phosphatase_dom_1"/>
</dbReference>
<dbReference type="RefSeq" id="WP_353948026.1">
    <property type="nucleotide sequence ID" value="NZ_CP159510.1"/>
</dbReference>
<keyword evidence="2" id="KW-0472">Membrane</keyword>
<dbReference type="Gene3D" id="1.10.150.280">
    <property type="entry name" value="AF1531-like domain"/>
    <property type="match status" value="1"/>
</dbReference>
<keyword evidence="2" id="KW-0812">Transmembrane</keyword>
<accession>A0AAU8IDZ4</accession>
<dbReference type="PANTHER" id="PTHR21180">
    <property type="entry name" value="ENDONUCLEASE/EXONUCLEASE/PHOSPHATASE FAMILY DOMAIN-CONTAINING PROTEIN 1"/>
    <property type="match status" value="1"/>
</dbReference>
<keyword evidence="2" id="KW-1133">Transmembrane helix</keyword>
<sequence>MEKIWRDHKFMIILLIIVACLSLFFAYRHFSGLKAAEALKTQDIFDQTQESKTEEAGRPEQKTPVNEIVVDIKGEVNRPGIYRMKETERVSDAINRAGGLTKKADEDQINLAQKVVDEMVIYIPEKGEKPPEGIPSASTAPAQAPSSGEESPGQKVNVNTADEQTLQNLPGIGPSKAKAIIQYRQEKGPFKSLEELTEVSGIGEKSLEQLKPSATLH</sequence>
<dbReference type="InterPro" id="IPR010994">
    <property type="entry name" value="RuvA_2-like"/>
</dbReference>
<proteinExistence type="predicted"/>
<evidence type="ECO:0000313" key="4">
    <source>
        <dbReference type="EMBL" id="XCJ16556.1"/>
    </source>
</evidence>
<name>A0AAU8IDZ4_9BACL</name>
<evidence type="ECO:0000256" key="1">
    <source>
        <dbReference type="SAM" id="MobiDB-lite"/>
    </source>
</evidence>
<organism evidence="4">
    <name type="scientific">Sporolactobacillus sp. Y61</name>
    <dbReference type="NCBI Taxonomy" id="3160863"/>
    <lineage>
        <taxon>Bacteria</taxon>
        <taxon>Bacillati</taxon>
        <taxon>Bacillota</taxon>
        <taxon>Bacilli</taxon>
        <taxon>Bacillales</taxon>
        <taxon>Sporolactobacillaceae</taxon>
        <taxon>Sporolactobacillus</taxon>
    </lineage>
</organism>
<feature type="domain" description="Helix-hairpin-helix DNA-binding motif class 1" evidence="3">
    <location>
        <begin position="164"/>
        <end position="183"/>
    </location>
</feature>
<evidence type="ECO:0000256" key="2">
    <source>
        <dbReference type="SAM" id="Phobius"/>
    </source>
</evidence>